<protein>
    <submittedName>
        <fullName evidence="3">DNA processing enzyme DprA</fullName>
    </submittedName>
</protein>
<dbReference type="Pfam" id="PF02481">
    <property type="entry name" value="DNA_processg_A"/>
    <property type="match status" value="1"/>
</dbReference>
<dbReference type="EMBL" id="AZDG01000002">
    <property type="protein sequence ID" value="KRK65431.1"/>
    <property type="molecule type" value="Genomic_DNA"/>
</dbReference>
<comment type="similarity">
    <text evidence="1">Belongs to the DprA/Smf family.</text>
</comment>
<dbReference type="PANTHER" id="PTHR43022:SF1">
    <property type="entry name" value="PROTEIN SMF"/>
    <property type="match status" value="1"/>
</dbReference>
<dbReference type="InterPro" id="IPR003488">
    <property type="entry name" value="DprA"/>
</dbReference>
<evidence type="ECO:0000256" key="1">
    <source>
        <dbReference type="ARBA" id="ARBA00006525"/>
    </source>
</evidence>
<proteinExistence type="inferred from homology"/>
<feature type="domain" description="Smf/DprA SLOG" evidence="2">
    <location>
        <begin position="88"/>
        <end position="268"/>
    </location>
</feature>
<dbReference type="PANTHER" id="PTHR43022">
    <property type="entry name" value="PROTEIN SMF"/>
    <property type="match status" value="1"/>
</dbReference>
<evidence type="ECO:0000313" key="3">
    <source>
        <dbReference type="EMBL" id="KRK65431.1"/>
    </source>
</evidence>
<evidence type="ECO:0000313" key="4">
    <source>
        <dbReference type="Proteomes" id="UP000050929"/>
    </source>
</evidence>
<dbReference type="SUPFAM" id="SSF102405">
    <property type="entry name" value="MCP/YpsA-like"/>
    <property type="match status" value="1"/>
</dbReference>
<dbReference type="PATRIC" id="fig|1423811.3.peg.912"/>
<gene>
    <name evidence="3" type="ORF">FC72_GL000900</name>
</gene>
<sequence length="302" mass="34363">MEWNMDRLTVFIMSLLSFKGIGNQTVLYYLRENKDRQKNLSYSELKKTRNFKIKKLINEKVISDTSFKDAQTNSLKKFKDSIKKNIEIINYFDDKYPRRLKNMSNRPVLLYLKGNIDLLNSDNTLAIVGTRSPNKNSLFWVSNTTSELMSDFVIISGLAKGIDTAVHENVVNGLKQTISILGQGLDMPTYPYENRDLANKIVETGGLLVSTYPNGTKVYSHNLAARDEWQSALSDGLIVAETGMRSGTTNTINFALQQNKEIMIFDDKELSGNQFFLNDSRIKPVSDSTAIKKVMSERFQHD</sequence>
<dbReference type="STRING" id="1423811.FC72_GL000900"/>
<reference evidence="3 4" key="1">
    <citation type="journal article" date="2015" name="Genome Announc.">
        <title>Expanding the biotechnology potential of lactobacilli through comparative genomics of 213 strains and associated genera.</title>
        <authorList>
            <person name="Sun Z."/>
            <person name="Harris H.M."/>
            <person name="McCann A."/>
            <person name="Guo C."/>
            <person name="Argimon S."/>
            <person name="Zhang W."/>
            <person name="Yang X."/>
            <person name="Jeffery I.B."/>
            <person name="Cooney J.C."/>
            <person name="Kagawa T.F."/>
            <person name="Liu W."/>
            <person name="Song Y."/>
            <person name="Salvetti E."/>
            <person name="Wrobel A."/>
            <person name="Rasinkangas P."/>
            <person name="Parkhill J."/>
            <person name="Rea M.C."/>
            <person name="O'Sullivan O."/>
            <person name="Ritari J."/>
            <person name="Douillard F.P."/>
            <person name="Paul Ross R."/>
            <person name="Yang R."/>
            <person name="Briner A.E."/>
            <person name="Felis G.E."/>
            <person name="de Vos W.M."/>
            <person name="Barrangou R."/>
            <person name="Klaenhammer T.R."/>
            <person name="Caufield P.W."/>
            <person name="Cui Y."/>
            <person name="Zhang H."/>
            <person name="O'Toole P.W."/>
        </authorList>
    </citation>
    <scope>NUCLEOTIDE SEQUENCE [LARGE SCALE GENOMIC DNA]</scope>
    <source>
        <strain evidence="3 4">DSM 20183</strain>
    </source>
</reference>
<name>A0A0R1JDZ6_9LACO</name>
<accession>A0A0R1JDZ6</accession>
<comment type="caution">
    <text evidence="3">The sequence shown here is derived from an EMBL/GenBank/DDBJ whole genome shotgun (WGS) entry which is preliminary data.</text>
</comment>
<dbReference type="OrthoDB" id="9785707at2"/>
<evidence type="ECO:0000259" key="2">
    <source>
        <dbReference type="Pfam" id="PF02481"/>
    </source>
</evidence>
<dbReference type="Proteomes" id="UP000050929">
    <property type="component" value="Unassembled WGS sequence"/>
</dbReference>
<dbReference type="Gene3D" id="3.40.50.450">
    <property type="match status" value="1"/>
</dbReference>
<dbReference type="GO" id="GO:0009294">
    <property type="term" value="P:DNA-mediated transformation"/>
    <property type="evidence" value="ECO:0007669"/>
    <property type="project" value="InterPro"/>
</dbReference>
<dbReference type="AlphaFoldDB" id="A0A0R1JDZ6"/>
<keyword evidence="4" id="KW-1185">Reference proteome</keyword>
<dbReference type="InterPro" id="IPR057666">
    <property type="entry name" value="DrpA_SLOG"/>
</dbReference>
<organism evidence="3 4">
    <name type="scientific">Companilactobacillus tucceti DSM 20183</name>
    <dbReference type="NCBI Taxonomy" id="1423811"/>
    <lineage>
        <taxon>Bacteria</taxon>
        <taxon>Bacillati</taxon>
        <taxon>Bacillota</taxon>
        <taxon>Bacilli</taxon>
        <taxon>Lactobacillales</taxon>
        <taxon>Lactobacillaceae</taxon>
        <taxon>Companilactobacillus</taxon>
    </lineage>
</organism>